<feature type="domain" description="Glycosyltransferase subfamily 4-like N-terminal" evidence="3">
    <location>
        <begin position="14"/>
        <end position="169"/>
    </location>
</feature>
<dbReference type="RefSeq" id="WP_296941031.1">
    <property type="nucleotide sequence ID" value="NZ_LT599032.1"/>
</dbReference>
<accession>A0A212JHD9</accession>
<evidence type="ECO:0000259" key="2">
    <source>
        <dbReference type="Pfam" id="PF00534"/>
    </source>
</evidence>
<evidence type="ECO:0008006" key="5">
    <source>
        <dbReference type="Google" id="ProtNLM"/>
    </source>
</evidence>
<dbReference type="Pfam" id="PF13439">
    <property type="entry name" value="Glyco_transf_4"/>
    <property type="match status" value="1"/>
</dbReference>
<dbReference type="GO" id="GO:0016757">
    <property type="term" value="F:glycosyltransferase activity"/>
    <property type="evidence" value="ECO:0007669"/>
    <property type="project" value="InterPro"/>
</dbReference>
<dbReference type="InterPro" id="IPR028098">
    <property type="entry name" value="Glyco_trans_4-like_N"/>
</dbReference>
<dbReference type="EMBL" id="FLUM01000001">
    <property type="protein sequence ID" value="SBV98866.1"/>
    <property type="molecule type" value="Genomic_DNA"/>
</dbReference>
<organism evidence="4">
    <name type="scientific">uncultured Dysgonomonas sp</name>
    <dbReference type="NCBI Taxonomy" id="206096"/>
    <lineage>
        <taxon>Bacteria</taxon>
        <taxon>Pseudomonadati</taxon>
        <taxon>Bacteroidota</taxon>
        <taxon>Bacteroidia</taxon>
        <taxon>Bacteroidales</taxon>
        <taxon>Dysgonomonadaceae</taxon>
        <taxon>Dysgonomonas</taxon>
        <taxon>environmental samples</taxon>
    </lineage>
</organism>
<dbReference type="PANTHER" id="PTHR46401:SF2">
    <property type="entry name" value="GLYCOSYLTRANSFERASE WBBK-RELATED"/>
    <property type="match status" value="1"/>
</dbReference>
<evidence type="ECO:0000256" key="1">
    <source>
        <dbReference type="ARBA" id="ARBA00022679"/>
    </source>
</evidence>
<dbReference type="GO" id="GO:0009103">
    <property type="term" value="P:lipopolysaccharide biosynthetic process"/>
    <property type="evidence" value="ECO:0007669"/>
    <property type="project" value="TreeGrafter"/>
</dbReference>
<feature type="domain" description="Glycosyl transferase family 1" evidence="2">
    <location>
        <begin position="192"/>
        <end position="340"/>
    </location>
</feature>
<protein>
    <recommendedName>
        <fullName evidence="5">Glycosyl transferase family 1 domain-containing protein</fullName>
    </recommendedName>
</protein>
<keyword evidence="1" id="KW-0808">Transferase</keyword>
<dbReference type="AlphaFoldDB" id="A0A212JHD9"/>
<dbReference type="Pfam" id="PF00534">
    <property type="entry name" value="Glycos_transf_1"/>
    <property type="match status" value="1"/>
</dbReference>
<dbReference type="Gene3D" id="3.40.50.2000">
    <property type="entry name" value="Glycogen Phosphorylase B"/>
    <property type="match status" value="2"/>
</dbReference>
<evidence type="ECO:0000259" key="3">
    <source>
        <dbReference type="Pfam" id="PF13439"/>
    </source>
</evidence>
<gene>
    <name evidence="4" type="ORF">KL86DYS1_12287</name>
</gene>
<reference evidence="4" key="1">
    <citation type="submission" date="2016-04" db="EMBL/GenBank/DDBJ databases">
        <authorList>
            <person name="Evans L.H."/>
            <person name="Alamgir A."/>
            <person name="Owens N."/>
            <person name="Weber N.D."/>
            <person name="Virtaneva K."/>
            <person name="Barbian K."/>
            <person name="Babar A."/>
            <person name="Rosenke K."/>
        </authorList>
    </citation>
    <scope>NUCLEOTIDE SEQUENCE</scope>
    <source>
        <strain evidence="4">86-1</strain>
    </source>
</reference>
<dbReference type="PANTHER" id="PTHR46401">
    <property type="entry name" value="GLYCOSYLTRANSFERASE WBBK-RELATED"/>
    <property type="match status" value="1"/>
</dbReference>
<evidence type="ECO:0000313" key="4">
    <source>
        <dbReference type="EMBL" id="SBV98866.1"/>
    </source>
</evidence>
<name>A0A212JHD9_9BACT</name>
<dbReference type="InterPro" id="IPR001296">
    <property type="entry name" value="Glyco_trans_1"/>
</dbReference>
<dbReference type="SUPFAM" id="SSF53756">
    <property type="entry name" value="UDP-Glycosyltransferase/glycogen phosphorylase"/>
    <property type="match status" value="1"/>
</dbReference>
<proteinExistence type="predicted"/>
<sequence length="371" mass="42080">MRIAILSPFYPYRGGLAQLNARLYTELSRQNEVKAFTFTTLYPDFLFPGKTQYVAEGDTATVIDSDRVLNSINPFTYIRTARRINKYAPDLLIIPYWMSFLAPAYGSVCLFLNKRTKVVALVHNAIPHEKRFVDKSFARFFFNRCDAFIVMSEPVRQDLLSLKKDAKILLQPHPIYDQYAERTSKASACETLGIREDKKNLLFFGLIRDYKGLDILIEAMGMLDDSYQLIIAGESYGSFDKYTELINQSPLKDNIVVFEQYIPDDMVSTLFSAADVLVLPYKSATQSGVVALAYQMELPMIATNVGALGSTVKDSETGLVVSEPTPEHVAKGIKEFFSSGTIFYKDSLKREKKRLSWDNFTRSIESFFSSL</sequence>